<feature type="region of interest" description="Disordered" evidence="6">
    <location>
        <begin position="58"/>
        <end position="80"/>
    </location>
</feature>
<dbReference type="PANTHER" id="PTHR15012:SF32">
    <property type="entry name" value="PROTEIN SHROOM"/>
    <property type="match status" value="1"/>
</dbReference>
<dbReference type="OrthoDB" id="10063560at2759"/>
<dbReference type="Pfam" id="PF08687">
    <property type="entry name" value="ASD2"/>
    <property type="match status" value="1"/>
</dbReference>
<feature type="region of interest" description="Disordered" evidence="6">
    <location>
        <begin position="94"/>
        <end position="220"/>
    </location>
</feature>
<evidence type="ECO:0000256" key="2">
    <source>
        <dbReference type="ARBA" id="ARBA00006469"/>
    </source>
</evidence>
<evidence type="ECO:0000313" key="8">
    <source>
        <dbReference type="EMBL" id="RZF47588.1"/>
    </source>
</evidence>
<dbReference type="GO" id="GO:0007015">
    <property type="term" value="P:actin filament organization"/>
    <property type="evidence" value="ECO:0007669"/>
    <property type="project" value="TreeGrafter"/>
</dbReference>
<protein>
    <recommendedName>
        <fullName evidence="7">ASD2 domain-containing protein</fullName>
    </recommendedName>
</protein>
<evidence type="ECO:0000313" key="9">
    <source>
        <dbReference type="Proteomes" id="UP000291343"/>
    </source>
</evidence>
<comment type="similarity">
    <text evidence="2">Belongs to the shroom family.</text>
</comment>
<keyword evidence="4" id="KW-0206">Cytoskeleton</keyword>
<evidence type="ECO:0000259" key="7">
    <source>
        <dbReference type="PROSITE" id="PS51307"/>
    </source>
</evidence>
<feature type="compositionally biased region" description="Polar residues" evidence="6">
    <location>
        <begin position="783"/>
        <end position="828"/>
    </location>
</feature>
<feature type="compositionally biased region" description="Basic and acidic residues" evidence="6">
    <location>
        <begin position="998"/>
        <end position="1007"/>
    </location>
</feature>
<feature type="compositionally biased region" description="Polar residues" evidence="6">
    <location>
        <begin position="1096"/>
        <end position="1106"/>
    </location>
</feature>
<dbReference type="SMR" id="A0A482XQA1"/>
<dbReference type="GO" id="GO:0000902">
    <property type="term" value="P:cell morphogenesis"/>
    <property type="evidence" value="ECO:0007669"/>
    <property type="project" value="TreeGrafter"/>
</dbReference>
<feature type="compositionally biased region" description="Low complexity" evidence="6">
    <location>
        <begin position="1664"/>
        <end position="1677"/>
    </location>
</feature>
<feature type="region of interest" description="Disordered" evidence="6">
    <location>
        <begin position="1653"/>
        <end position="1677"/>
    </location>
</feature>
<feature type="region of interest" description="Disordered" evidence="6">
    <location>
        <begin position="362"/>
        <end position="385"/>
    </location>
</feature>
<comment type="subcellular location">
    <subcellularLocation>
        <location evidence="1">Cytoplasm</location>
        <location evidence="1">Cytoskeleton</location>
    </subcellularLocation>
</comment>
<feature type="region of interest" description="Disordered" evidence="6">
    <location>
        <begin position="1096"/>
        <end position="1123"/>
    </location>
</feature>
<dbReference type="EMBL" id="QKKF02003965">
    <property type="protein sequence ID" value="RZF47588.1"/>
    <property type="molecule type" value="Genomic_DNA"/>
</dbReference>
<feature type="region of interest" description="Disordered" evidence="6">
    <location>
        <begin position="260"/>
        <end position="299"/>
    </location>
</feature>
<feature type="compositionally biased region" description="Polar residues" evidence="6">
    <location>
        <begin position="851"/>
        <end position="881"/>
    </location>
</feature>
<feature type="region of interest" description="Disordered" evidence="6">
    <location>
        <begin position="942"/>
        <end position="1007"/>
    </location>
</feature>
<keyword evidence="9" id="KW-1185">Reference proteome</keyword>
<keyword evidence="5" id="KW-0175">Coiled coil</keyword>
<keyword evidence="3" id="KW-0963">Cytoplasm</keyword>
<feature type="compositionally biased region" description="Polar residues" evidence="6">
    <location>
        <begin position="1324"/>
        <end position="1348"/>
    </location>
</feature>
<evidence type="ECO:0000256" key="3">
    <source>
        <dbReference type="ARBA" id="ARBA00022490"/>
    </source>
</evidence>
<organism evidence="8 9">
    <name type="scientific">Laodelphax striatellus</name>
    <name type="common">Small brown planthopper</name>
    <name type="synonym">Delphax striatella</name>
    <dbReference type="NCBI Taxonomy" id="195883"/>
    <lineage>
        <taxon>Eukaryota</taxon>
        <taxon>Metazoa</taxon>
        <taxon>Ecdysozoa</taxon>
        <taxon>Arthropoda</taxon>
        <taxon>Hexapoda</taxon>
        <taxon>Insecta</taxon>
        <taxon>Pterygota</taxon>
        <taxon>Neoptera</taxon>
        <taxon>Paraneoptera</taxon>
        <taxon>Hemiptera</taxon>
        <taxon>Auchenorrhyncha</taxon>
        <taxon>Fulgoroidea</taxon>
        <taxon>Delphacidae</taxon>
        <taxon>Criomorphinae</taxon>
        <taxon>Laodelphax</taxon>
    </lineage>
</organism>
<feature type="compositionally biased region" description="Low complexity" evidence="6">
    <location>
        <begin position="1448"/>
        <end position="1467"/>
    </location>
</feature>
<comment type="caution">
    <text evidence="8">The sequence shown here is derived from an EMBL/GenBank/DDBJ whole genome shotgun (WGS) entry which is preliminary data.</text>
</comment>
<evidence type="ECO:0000256" key="1">
    <source>
        <dbReference type="ARBA" id="ARBA00004245"/>
    </source>
</evidence>
<feature type="domain" description="ASD2" evidence="7">
    <location>
        <begin position="1694"/>
        <end position="2000"/>
    </location>
</feature>
<feature type="coiled-coil region" evidence="5">
    <location>
        <begin position="1910"/>
        <end position="1944"/>
    </location>
</feature>
<feature type="region of interest" description="Disordered" evidence="6">
    <location>
        <begin position="1448"/>
        <end position="1491"/>
    </location>
</feature>
<dbReference type="STRING" id="195883.A0A482XQA1"/>
<dbReference type="GO" id="GO:0016324">
    <property type="term" value="C:apical plasma membrane"/>
    <property type="evidence" value="ECO:0007669"/>
    <property type="project" value="TreeGrafter"/>
</dbReference>
<dbReference type="PANTHER" id="PTHR15012">
    <property type="entry name" value="APICAL PROTEIN/SHROOM-RELATED"/>
    <property type="match status" value="1"/>
</dbReference>
<feature type="compositionally biased region" description="Basic and acidic residues" evidence="6">
    <location>
        <begin position="955"/>
        <end position="987"/>
    </location>
</feature>
<feature type="compositionally biased region" description="Polar residues" evidence="6">
    <location>
        <begin position="1468"/>
        <end position="1477"/>
    </location>
</feature>
<sequence length="2006" mass="220054">MQQQQQQQEQQHRLISSNQPSADRWSGCKQQTIDQQKQLLDDNQLQFMSCRESCSLPLARTHHSPTNTSASSSSSSSVCTVPVRDAASLKAVRYGPGHEKFPSWPGEGAHKEDGPHPQPARSKSWTDQTNYPKERQQPLARPKPQPFTQQLKTVMERCEKLPADMFETGGTNRQPAPLPPQGGNHRPFPLPRLDRDGKVLGEDRDYSVPSPPERDLSQLTRADLEEYARVYHHDEESADYAQIPTESHLTRAELEQYTRAYEDSNSLRPSHQTQASYAQSEGYHSYVSSTDSTTTTPFLDRLRRDSEAAVAVTRCSASSGSTSHESSSASSGSSSETLKWHGSLSDVSSVSSGSAHASAAAHAIAHSSRVTQPQRHHSESVLYLSGGAGGPPPAWVQRNNQINNHMRRLFPVSTYTVQPNEDVQTRSPAATSLSVAERINELERQQRLNSSLKEQRCTDHAALKAFQKKALLSFFERHHSAWKSEPQLMATNAQAAQSGGGPPVPPLRPKGPPAGVGAGTAVPQQQQQQPSRRSSSASDYAGAAWREMSGSNKETRLDSSGQREIRHQHSSSCGSLSTAVLGPIIVGPSISVDDWVPARPPKKPHLRAAYGGAPPNPPSPDLPPPSPPPVDEEAEVFISNEPLPPPPSEDQFEWLSKPQKQNHNLPPQSSRSQFYTSTSPQQTHKHPPSGFVDSRRSNATPLEVTQDSKSPNSQEVVRNDANRYSNSSSQMLNPGRTSLNYVDKSKPNLSQEVSRNEFGKHSSQMMNTGGGLLNSSHSDRNKSNSGHDSSRNEFSASQGRHKNSSQSVNPERPVHNSSYVENSRTNVHSKSPPFDKSKSSQEGYRNEYGKHNSSSQMLNMERTSSNSSYFDSSKANISQESSRNDYSKHTSSSQLVHSERVAAMNSMSSTSNKRSPSTYYENQIDMLRQSLQQSLPIMAEPQSRVVTEVETQETCNHRLENHDNQRLDKQSLRSDNQNHHPDSRLDNQPHLNNQNHQEPPRKNSQHDLHHAQIYNQNSYNSAAAVVSSGSGKERLRNKADVINGVESRLQDCSKVGEGVVDSKLTEGLVPVMQKTTWKAYSDQYQPRSLDSNLSVDSRYETQNSKPGPQAPVDKSGGVQKSPQKIGSEFNALKARIQNEVTGKTNSFRKNSFSGRKSSGGEEGQVQSGFASIKNVFQQCSERNSFRISTTAQKLLVDGKIANAVQKGTISPTHRYAPGSGQLTPGSAHFTSGTPQITPSSTQFQRASIRRSKIEHVPAATVHSSQLQYARNHVEPVKAAEERRLPPTLPPHCPPTSHQRSQSKASAYLAYRREPRERERGLPNFTGSYKRTMSPSGGQIKSINNIENQDTIKDKPPVSHTPTALDDQSLDNNHLNNNNSVNNNNHHLQTTDKKPVLPTAETKMSPSQEQQQQQRIANCQTSIVNIVNSNSGSNDIICDNSSSVRVETSSTSSLSSLSSSSSSTTRTTLPRNYSLPDQQQKRPILRTARTQSDPVNAVAVAVSPQDSCKDNVKVIRSSSSSASVNSDNSISIAINQSSSNSSVEASLKREESFQKVITVPTQLSGPEDQSQNENCLKQEESFQKVITVSRVSSPTVSVATSTSPDPDDNNQVTISSSEVSIAIGGDALETNAANEPLRLVQRTEVTLRVNAATTDAASQTEQARTPSPSTQQAAQQASSLLRLPLREEIECDQLSRDLATRLPPTHRLQGILAPGPEVKKCTDYVSGLFRLDLLPRSRTSLASSTATTTETSNCETASDTNGKVKEESGGEGGGGGEVVELAQNLSANSAYFTTSECKARLLALCNNHTQSETATSSIGPNDNLYQKKEELMCRLSRKLVVLREEAVAVVEETSLNETLGETVHARASAQGARPHELAKLRLHVKEVGHITQLLLGLSGRLARAENALLGMDTAHCDRKILEEKRDKLRAQLEEAKQLKVSIDRRSGSVSTMLYKYLTADEYADYDHFIGMKAKLLIDSREIDDKIKLGEEQLAALKEMLNETTTAR</sequence>
<dbReference type="InterPro" id="IPR027685">
    <property type="entry name" value="Shroom_fam"/>
</dbReference>
<feature type="compositionally biased region" description="Basic and acidic residues" evidence="6">
    <location>
        <begin position="192"/>
        <end position="220"/>
    </location>
</feature>
<dbReference type="Proteomes" id="UP000291343">
    <property type="component" value="Unassembled WGS sequence"/>
</dbReference>
<gene>
    <name evidence="8" type="ORF">LSTR_LSTR012210</name>
</gene>
<dbReference type="Gene3D" id="6.10.250.3120">
    <property type="match status" value="1"/>
</dbReference>
<dbReference type="GO" id="GO:0043296">
    <property type="term" value="C:apical junction complex"/>
    <property type="evidence" value="ECO:0007669"/>
    <property type="project" value="TreeGrafter"/>
</dbReference>
<feature type="compositionally biased region" description="Polar residues" evidence="6">
    <location>
        <begin position="263"/>
        <end position="279"/>
    </location>
</feature>
<evidence type="ECO:0000256" key="6">
    <source>
        <dbReference type="SAM" id="MobiDB-lite"/>
    </source>
</evidence>
<feature type="region of interest" description="Disordered" evidence="6">
    <location>
        <begin position="1140"/>
        <end position="1165"/>
    </location>
</feature>
<feature type="compositionally biased region" description="Low complexity" evidence="6">
    <location>
        <begin position="316"/>
        <end position="339"/>
    </location>
</feature>
<proteinExistence type="inferred from homology"/>
<feature type="region of interest" description="Disordered" evidence="6">
    <location>
        <begin position="1739"/>
        <end position="1776"/>
    </location>
</feature>
<feature type="compositionally biased region" description="Low complexity" evidence="6">
    <location>
        <begin position="1364"/>
        <end position="1387"/>
    </location>
</feature>
<accession>A0A482XQA1</accession>
<dbReference type="PROSITE" id="PS51307">
    <property type="entry name" value="ASD2"/>
    <property type="match status" value="1"/>
</dbReference>
<feature type="compositionally biased region" description="Polar residues" evidence="6">
    <location>
        <begin position="121"/>
        <end position="131"/>
    </location>
</feature>
<reference evidence="8 9" key="1">
    <citation type="journal article" date="2017" name="Gigascience">
        <title>Genome sequence of the small brown planthopper, Laodelphax striatellus.</title>
        <authorList>
            <person name="Zhu J."/>
            <person name="Jiang F."/>
            <person name="Wang X."/>
            <person name="Yang P."/>
            <person name="Bao Y."/>
            <person name="Zhao W."/>
            <person name="Wang W."/>
            <person name="Lu H."/>
            <person name="Wang Q."/>
            <person name="Cui N."/>
            <person name="Li J."/>
            <person name="Chen X."/>
            <person name="Luo L."/>
            <person name="Yu J."/>
            <person name="Kang L."/>
            <person name="Cui F."/>
        </authorList>
    </citation>
    <scope>NUCLEOTIDE SEQUENCE [LARGE SCALE GENOMIC DNA]</scope>
    <source>
        <strain evidence="8">Lst14</strain>
    </source>
</reference>
<name>A0A482XQA1_LAOST</name>
<feature type="region of interest" description="Disordered" evidence="6">
    <location>
        <begin position="1283"/>
        <end position="1391"/>
    </location>
</feature>
<feature type="region of interest" description="Disordered" evidence="6">
    <location>
        <begin position="313"/>
        <end position="339"/>
    </location>
</feature>
<feature type="compositionally biased region" description="Polar residues" evidence="6">
    <location>
        <begin position="1653"/>
        <end position="1663"/>
    </location>
</feature>
<feature type="compositionally biased region" description="Basic and acidic residues" evidence="6">
    <location>
        <begin position="833"/>
        <end position="850"/>
    </location>
</feature>
<dbReference type="GO" id="GO:0005912">
    <property type="term" value="C:adherens junction"/>
    <property type="evidence" value="ECO:0007669"/>
    <property type="project" value="TreeGrafter"/>
</dbReference>
<feature type="compositionally biased region" description="Polar residues" evidence="6">
    <location>
        <begin position="658"/>
        <end position="682"/>
    </location>
</feature>
<feature type="region of interest" description="Disordered" evidence="6">
    <location>
        <begin position="491"/>
        <end position="575"/>
    </location>
</feature>
<feature type="compositionally biased region" description="Low complexity" evidence="6">
    <location>
        <begin position="513"/>
        <end position="544"/>
    </location>
</feature>
<feature type="region of interest" description="Disordered" evidence="6">
    <location>
        <begin position="592"/>
        <end position="896"/>
    </location>
</feature>
<dbReference type="GO" id="GO:0051015">
    <property type="term" value="F:actin filament binding"/>
    <property type="evidence" value="ECO:0007669"/>
    <property type="project" value="InterPro"/>
</dbReference>
<feature type="compositionally biased region" description="Basic and acidic residues" evidence="6">
    <location>
        <begin position="553"/>
        <end position="567"/>
    </location>
</feature>
<dbReference type="InParanoid" id="A0A482XQA1"/>
<feature type="region of interest" description="Disordered" evidence="6">
    <location>
        <begin position="1"/>
        <end position="33"/>
    </location>
</feature>
<evidence type="ECO:0000256" key="5">
    <source>
        <dbReference type="SAM" id="Coils"/>
    </source>
</evidence>
<feature type="compositionally biased region" description="Polar residues" evidence="6">
    <location>
        <begin position="697"/>
        <end position="740"/>
    </location>
</feature>
<feature type="compositionally biased region" description="Polar residues" evidence="6">
    <location>
        <begin position="1140"/>
        <end position="1156"/>
    </location>
</feature>
<feature type="compositionally biased region" description="Pro residues" evidence="6">
    <location>
        <begin position="614"/>
        <end position="629"/>
    </location>
</feature>
<feature type="compositionally biased region" description="Pro residues" evidence="6">
    <location>
        <begin position="502"/>
        <end position="512"/>
    </location>
</feature>
<dbReference type="InterPro" id="IPR014799">
    <property type="entry name" value="ASD2_dom"/>
</dbReference>
<dbReference type="GO" id="GO:0030864">
    <property type="term" value="C:cortical actin cytoskeleton"/>
    <property type="evidence" value="ECO:0007669"/>
    <property type="project" value="TreeGrafter"/>
</dbReference>
<evidence type="ECO:0000256" key="4">
    <source>
        <dbReference type="ARBA" id="ARBA00023212"/>
    </source>
</evidence>
<feature type="compositionally biased region" description="Basic and acidic residues" evidence="6">
    <location>
        <begin position="1310"/>
        <end position="1320"/>
    </location>
</feature>
<feature type="compositionally biased region" description="Low complexity" evidence="6">
    <location>
        <begin position="1739"/>
        <end position="1757"/>
    </location>
</feature>